<dbReference type="OrthoDB" id="1429691at2"/>
<organism evidence="4 5">
    <name type="scientific">Chryseobacterium angstadtii</name>
    <dbReference type="NCBI Taxonomy" id="558151"/>
    <lineage>
        <taxon>Bacteria</taxon>
        <taxon>Pseudomonadati</taxon>
        <taxon>Bacteroidota</taxon>
        <taxon>Flavobacteriia</taxon>
        <taxon>Flavobacteriales</taxon>
        <taxon>Weeksellaceae</taxon>
        <taxon>Chryseobacterium group</taxon>
        <taxon>Chryseobacterium</taxon>
    </lineage>
</organism>
<evidence type="ECO:0000256" key="2">
    <source>
        <dbReference type="SAM" id="SignalP"/>
    </source>
</evidence>
<sequence length="240" mass="26494">MKKLLLSAVLMTGTLFHAQSAELLSTTWYLRKVIKSNITYMPPQNNEIGSPTLTFTPTSGSSGTTTNMSSPICGTSIWAMIYLNEITASQFSFWTAGVGNNSTCTQPGNISFFNQYSNYFAFSNLHNYEITYSGNTKNLVLTNDYGDKAFYDSAFLGTKEESGTSKATSIKIYPNPVKDSFLEVKGAERMEWTKIYNAEGKLIQQNSADSGIDVSGLPKGGYFLEIKSQKGISRHSFIKE</sequence>
<dbReference type="RefSeq" id="WP_083997393.1">
    <property type="nucleotide sequence ID" value="NZ_LFND01000003.1"/>
</dbReference>
<dbReference type="EMBL" id="LFND01000003">
    <property type="protein sequence ID" value="KMQ64950.1"/>
    <property type="molecule type" value="Genomic_DNA"/>
</dbReference>
<evidence type="ECO:0000259" key="3">
    <source>
        <dbReference type="Pfam" id="PF18962"/>
    </source>
</evidence>
<dbReference type="AlphaFoldDB" id="A0A0J7L7C2"/>
<dbReference type="PATRIC" id="fig|558151.6.peg.2563"/>
<gene>
    <name evidence="4" type="ORF">ACM46_12150</name>
</gene>
<keyword evidence="1 2" id="KW-0732">Signal</keyword>
<name>A0A0J7L7C2_9FLAO</name>
<evidence type="ECO:0000313" key="4">
    <source>
        <dbReference type="EMBL" id="KMQ64950.1"/>
    </source>
</evidence>
<reference evidence="4 5" key="1">
    <citation type="journal article" date="2013" name="Int. J. Syst. Evol. Microbiol.">
        <title>Chryseobacterium angstadtii sp. nov., isolated from a newt tank.</title>
        <authorList>
            <person name="Kirk K.E."/>
            <person name="Hoffman J.A."/>
            <person name="Smith K.A."/>
            <person name="Strahan B.L."/>
            <person name="Failor K.C."/>
            <person name="Krebs J.E."/>
            <person name="Gale A.N."/>
            <person name="Do T.D."/>
            <person name="Sontag T.C."/>
            <person name="Batties A.M."/>
            <person name="Mistiszyn K."/>
            <person name="Newman J.D."/>
        </authorList>
    </citation>
    <scope>NUCLEOTIDE SEQUENCE [LARGE SCALE GENOMIC DNA]</scope>
    <source>
        <strain evidence="4 5">KM</strain>
    </source>
</reference>
<dbReference type="Pfam" id="PF18962">
    <property type="entry name" value="Por_Secre_tail"/>
    <property type="match status" value="1"/>
</dbReference>
<dbReference type="Proteomes" id="UP000036261">
    <property type="component" value="Unassembled WGS sequence"/>
</dbReference>
<feature type="signal peptide" evidence="2">
    <location>
        <begin position="1"/>
        <end position="18"/>
    </location>
</feature>
<comment type="caution">
    <text evidence="4">The sequence shown here is derived from an EMBL/GenBank/DDBJ whole genome shotgun (WGS) entry which is preliminary data.</text>
</comment>
<dbReference type="STRING" id="558151.ACM46_12150"/>
<dbReference type="InterPro" id="IPR026444">
    <property type="entry name" value="Secre_tail"/>
</dbReference>
<feature type="chain" id="PRO_5005290920" description="Secretion system C-terminal sorting domain-containing protein" evidence="2">
    <location>
        <begin position="19"/>
        <end position="240"/>
    </location>
</feature>
<protein>
    <recommendedName>
        <fullName evidence="3">Secretion system C-terminal sorting domain-containing protein</fullName>
    </recommendedName>
</protein>
<feature type="domain" description="Secretion system C-terminal sorting" evidence="3">
    <location>
        <begin position="172"/>
        <end position="231"/>
    </location>
</feature>
<evidence type="ECO:0000313" key="5">
    <source>
        <dbReference type="Proteomes" id="UP000036261"/>
    </source>
</evidence>
<accession>A0A0J7L7C2</accession>
<evidence type="ECO:0000256" key="1">
    <source>
        <dbReference type="ARBA" id="ARBA00022729"/>
    </source>
</evidence>
<proteinExistence type="predicted"/>
<keyword evidence="5" id="KW-1185">Reference proteome</keyword>
<dbReference type="NCBIfam" id="TIGR04183">
    <property type="entry name" value="Por_Secre_tail"/>
    <property type="match status" value="1"/>
</dbReference>